<comment type="similarity">
    <text evidence="1">Belongs to the transglycosylase Slt family.</text>
</comment>
<dbReference type="OrthoDB" id="9815002at2"/>
<reference evidence="5 6" key="1">
    <citation type="submission" date="2015-07" db="EMBL/GenBank/DDBJ databases">
        <title>The draft genome sequence of Leadbetterella sp. JN14-9.</title>
        <authorList>
            <person name="Liu Y."/>
            <person name="Du J."/>
            <person name="Shao Z."/>
        </authorList>
    </citation>
    <scope>NUCLEOTIDE SEQUENCE [LARGE SCALE GENOMIC DNA]</scope>
    <source>
        <strain evidence="5 6">JN14-9</strain>
    </source>
</reference>
<organism evidence="5 6">
    <name type="scientific">Jiulongibacter sediminis</name>
    <dbReference type="NCBI Taxonomy" id="1605367"/>
    <lineage>
        <taxon>Bacteria</taxon>
        <taxon>Pseudomonadati</taxon>
        <taxon>Bacteroidota</taxon>
        <taxon>Cytophagia</taxon>
        <taxon>Cytophagales</taxon>
        <taxon>Leadbetterellaceae</taxon>
        <taxon>Jiulongibacter</taxon>
    </lineage>
</organism>
<dbReference type="Pfam" id="PF01464">
    <property type="entry name" value="SLT"/>
    <property type="match status" value="1"/>
</dbReference>
<dbReference type="CDD" id="cd00118">
    <property type="entry name" value="LysM"/>
    <property type="match status" value="3"/>
</dbReference>
<dbReference type="SMART" id="SM00257">
    <property type="entry name" value="LysM"/>
    <property type="match status" value="3"/>
</dbReference>
<dbReference type="InterPro" id="IPR036779">
    <property type="entry name" value="LysM_dom_sf"/>
</dbReference>
<feature type="domain" description="LysM" evidence="4">
    <location>
        <begin position="403"/>
        <end position="446"/>
    </location>
</feature>
<evidence type="ECO:0000256" key="2">
    <source>
        <dbReference type="SAM" id="MobiDB-lite"/>
    </source>
</evidence>
<dbReference type="SUPFAM" id="SSF53955">
    <property type="entry name" value="Lysozyme-like"/>
    <property type="match status" value="1"/>
</dbReference>
<dbReference type="Pfam" id="PF01476">
    <property type="entry name" value="LysM"/>
    <property type="match status" value="3"/>
</dbReference>
<gene>
    <name evidence="5" type="ORF">AFM12_15095</name>
</gene>
<dbReference type="GO" id="GO:0008932">
    <property type="term" value="F:lytic endotransglycosylase activity"/>
    <property type="evidence" value="ECO:0007669"/>
    <property type="project" value="TreeGrafter"/>
</dbReference>
<dbReference type="PROSITE" id="PS51782">
    <property type="entry name" value="LYSM"/>
    <property type="match status" value="3"/>
</dbReference>
<dbReference type="Gene3D" id="3.10.350.10">
    <property type="entry name" value="LysM domain"/>
    <property type="match status" value="3"/>
</dbReference>
<evidence type="ECO:0000256" key="1">
    <source>
        <dbReference type="ARBA" id="ARBA00007734"/>
    </source>
</evidence>
<feature type="compositionally biased region" description="Polar residues" evidence="2">
    <location>
        <begin position="476"/>
        <end position="501"/>
    </location>
</feature>
<keyword evidence="6" id="KW-1185">Reference proteome</keyword>
<name>A0A0P7C528_9BACT</name>
<evidence type="ECO:0000313" key="5">
    <source>
        <dbReference type="EMBL" id="KPM47142.1"/>
    </source>
</evidence>
<dbReference type="SUPFAM" id="SSF54106">
    <property type="entry name" value="LysM domain"/>
    <property type="match status" value="3"/>
</dbReference>
<protein>
    <recommendedName>
        <fullName evidence="4">LysM domain-containing protein</fullName>
    </recommendedName>
</protein>
<feature type="signal peptide" evidence="3">
    <location>
        <begin position="1"/>
        <end position="23"/>
    </location>
</feature>
<feature type="chain" id="PRO_5006136629" description="LysM domain-containing protein" evidence="3">
    <location>
        <begin position="24"/>
        <end position="627"/>
    </location>
</feature>
<keyword evidence="3" id="KW-0732">Signal</keyword>
<evidence type="ECO:0000313" key="6">
    <source>
        <dbReference type="Proteomes" id="UP000050454"/>
    </source>
</evidence>
<feature type="domain" description="LysM" evidence="4">
    <location>
        <begin position="582"/>
        <end position="625"/>
    </location>
</feature>
<dbReference type="PANTHER" id="PTHR33734">
    <property type="entry name" value="LYSM DOMAIN-CONTAINING GPI-ANCHORED PROTEIN 2"/>
    <property type="match status" value="1"/>
</dbReference>
<proteinExistence type="inferred from homology"/>
<dbReference type="Gene3D" id="1.10.530.10">
    <property type="match status" value="1"/>
</dbReference>
<dbReference type="CDD" id="cd16894">
    <property type="entry name" value="MltD-like"/>
    <property type="match status" value="1"/>
</dbReference>
<feature type="region of interest" description="Disordered" evidence="2">
    <location>
        <begin position="468"/>
        <end position="503"/>
    </location>
</feature>
<dbReference type="InterPro" id="IPR018392">
    <property type="entry name" value="LysM"/>
</dbReference>
<dbReference type="STRING" id="1605367.AFM12_15095"/>
<dbReference type="EMBL" id="LGTQ01000012">
    <property type="protein sequence ID" value="KPM47142.1"/>
    <property type="molecule type" value="Genomic_DNA"/>
</dbReference>
<dbReference type="GO" id="GO:0016020">
    <property type="term" value="C:membrane"/>
    <property type="evidence" value="ECO:0007669"/>
    <property type="project" value="InterPro"/>
</dbReference>
<dbReference type="GO" id="GO:0000270">
    <property type="term" value="P:peptidoglycan metabolic process"/>
    <property type="evidence" value="ECO:0007669"/>
    <property type="project" value="InterPro"/>
</dbReference>
<dbReference type="PANTHER" id="PTHR33734:SF22">
    <property type="entry name" value="MEMBRANE-BOUND LYTIC MUREIN TRANSGLYCOSYLASE D"/>
    <property type="match status" value="1"/>
</dbReference>
<sequence>MPKLSFSKLLIVPFLFVSAGLIAQDSNNNVKEVEALVIGKNPQRIVTVQKADSLSDDSQKTAASGIVKKQPIRKDSAVIFPGSIEVTDIRDNVKFHIIPASDEVIEQRIRGLENQMPMPYNEHVKKYVDYFLYKRPNFVKQMLERKEFYFPVFEKYLAKHNIPDEMKYLALLESGLNPNAVSRAKAVGMWQFMSYTGKEYGLKINDYMDERRHVEKSTDASFRYLTKLYSWFDDWELALASYNTGPGRIRRAIRKSGKTDYWALHNYIHPDTRAYVPQWEALNYLMNYSAEHGIYPDYAKTLYPMETENLLLDGPLNLVTFAQLNYLDFETLQLLNPHLLKHELPGYAKNVEIKIPTLNYVYFENNRECVLDSACVLSSPSTDVIALEDDKGHYHFEYKDIKHYYSVRSGDYLGKIAERYGVGVSDLKRWNGLRSNTIMKGQRLAYYKRESIKVYDAYHETKKETVVAKAEPKNTKPATETRSNVKVTGEKNTALESTSSAPAERPFHYEKKTVVRYHSIRNGENLTTIARKYGTSVKDLMKLNNIASANKIMRGQRLKYETTVSEKVYDKVASEEDGNTFIVYTVQSGDTLWNISQRHGLTISEIKKINGMTSNSIHVGQKIKLKG</sequence>
<evidence type="ECO:0000259" key="4">
    <source>
        <dbReference type="PROSITE" id="PS51782"/>
    </source>
</evidence>
<dbReference type="InterPro" id="IPR023346">
    <property type="entry name" value="Lysozyme-like_dom_sf"/>
</dbReference>
<dbReference type="PATRIC" id="fig|1605367.3.peg.438"/>
<evidence type="ECO:0000256" key="3">
    <source>
        <dbReference type="SAM" id="SignalP"/>
    </source>
</evidence>
<dbReference type="Proteomes" id="UP000050454">
    <property type="component" value="Unassembled WGS sequence"/>
</dbReference>
<comment type="caution">
    <text evidence="5">The sequence shown here is derived from an EMBL/GenBank/DDBJ whole genome shotgun (WGS) entry which is preliminary data.</text>
</comment>
<accession>A0A0P7C528</accession>
<dbReference type="RefSeq" id="WP_055149733.1">
    <property type="nucleotide sequence ID" value="NZ_JXSZ01000012.1"/>
</dbReference>
<dbReference type="PROSITE" id="PS00922">
    <property type="entry name" value="TRANSGLYCOSYLASE"/>
    <property type="match status" value="1"/>
</dbReference>
<dbReference type="AlphaFoldDB" id="A0A0P7C528"/>
<dbReference type="InterPro" id="IPR008258">
    <property type="entry name" value="Transglycosylase_SLT_dom_1"/>
</dbReference>
<feature type="domain" description="LysM" evidence="4">
    <location>
        <begin position="516"/>
        <end position="560"/>
    </location>
</feature>
<dbReference type="InterPro" id="IPR000189">
    <property type="entry name" value="Transglyc_AS"/>
</dbReference>